<feature type="transmembrane region" description="Helical" evidence="1">
    <location>
        <begin position="190"/>
        <end position="209"/>
    </location>
</feature>
<feature type="transmembrane region" description="Helical" evidence="1">
    <location>
        <begin position="145"/>
        <end position="170"/>
    </location>
</feature>
<evidence type="ECO:0000313" key="3">
    <source>
        <dbReference type="Proteomes" id="UP000886842"/>
    </source>
</evidence>
<proteinExistence type="predicted"/>
<reference evidence="2" key="2">
    <citation type="journal article" date="2021" name="PeerJ">
        <title>Extensive microbial diversity within the chicken gut microbiome revealed by metagenomics and culture.</title>
        <authorList>
            <person name="Gilroy R."/>
            <person name="Ravi A."/>
            <person name="Getino M."/>
            <person name="Pursley I."/>
            <person name="Horton D.L."/>
            <person name="Alikhan N.F."/>
            <person name="Baker D."/>
            <person name="Gharbi K."/>
            <person name="Hall N."/>
            <person name="Watson M."/>
            <person name="Adriaenssens E.M."/>
            <person name="Foster-Nyarko E."/>
            <person name="Jarju S."/>
            <person name="Secka A."/>
            <person name="Antonio M."/>
            <person name="Oren A."/>
            <person name="Chaudhuri R.R."/>
            <person name="La Ragione R."/>
            <person name="Hildebrand F."/>
            <person name="Pallen M.J."/>
        </authorList>
    </citation>
    <scope>NUCLEOTIDE SEQUENCE</scope>
    <source>
        <strain evidence="2">ChiGjej1B1-24693</strain>
    </source>
</reference>
<evidence type="ECO:0000256" key="1">
    <source>
        <dbReference type="SAM" id="Phobius"/>
    </source>
</evidence>
<gene>
    <name evidence="2" type="ORF">IAA98_16320</name>
</gene>
<evidence type="ECO:0000313" key="2">
    <source>
        <dbReference type="EMBL" id="HIT77144.1"/>
    </source>
</evidence>
<name>A0A9D1H106_9ACTN</name>
<dbReference type="EMBL" id="DVLP01000467">
    <property type="protein sequence ID" value="HIT77144.1"/>
    <property type="molecule type" value="Genomic_DNA"/>
</dbReference>
<comment type="caution">
    <text evidence="2">The sequence shown here is derived from an EMBL/GenBank/DDBJ whole genome shotgun (WGS) entry which is preliminary data.</text>
</comment>
<dbReference type="Proteomes" id="UP000886842">
    <property type="component" value="Unassembled WGS sequence"/>
</dbReference>
<keyword evidence="1" id="KW-0472">Membrane</keyword>
<accession>A0A9D1H106</accession>
<organism evidence="2 3">
    <name type="scientific">Candidatus Avipropionibacterium avicola</name>
    <dbReference type="NCBI Taxonomy" id="2840701"/>
    <lineage>
        <taxon>Bacteria</taxon>
        <taxon>Bacillati</taxon>
        <taxon>Actinomycetota</taxon>
        <taxon>Actinomycetes</taxon>
        <taxon>Propionibacteriales</taxon>
        <taxon>Propionibacteriaceae</taxon>
        <taxon>Propionibacteriaceae incertae sedis</taxon>
        <taxon>Candidatus Avipropionibacterium</taxon>
    </lineage>
</organism>
<keyword evidence="1" id="KW-1133">Transmembrane helix</keyword>
<protein>
    <submittedName>
        <fullName evidence="2">Uncharacterized protein</fullName>
    </submittedName>
</protein>
<keyword evidence="1" id="KW-0812">Transmembrane</keyword>
<reference evidence="2" key="1">
    <citation type="submission" date="2020-10" db="EMBL/GenBank/DDBJ databases">
        <authorList>
            <person name="Gilroy R."/>
        </authorList>
    </citation>
    <scope>NUCLEOTIDE SEQUENCE</scope>
    <source>
        <strain evidence="2">ChiGjej1B1-24693</strain>
    </source>
</reference>
<sequence>MIKDFKRRWQMGKVRPGDGSRLKPFRWWQLLSRCLFHIRLIDQTGTPHLYAVDVHHMTDAKSKSDHDAGKGTAPAALYRDGVQIARSNVPTILTVPGGTIQVATSGFGVKRMHYIPDDTGAERMLHPDPRSQEGRRAKFADRHPALSRGVGLVSLVVLLIALSLSILQGVESITAIPPVAEHIGTFNSPVSLPAGANIAMILAAFLAGYERATRLRHHWLIDSAAT</sequence>
<dbReference type="AlphaFoldDB" id="A0A9D1H106"/>